<comment type="similarity">
    <text evidence="1 3 5">Belongs to the aldehyde dehydrogenase family.</text>
</comment>
<evidence type="ECO:0000256" key="1">
    <source>
        <dbReference type="ARBA" id="ARBA00009986"/>
    </source>
</evidence>
<dbReference type="PIRSF" id="PIRSF036492">
    <property type="entry name" value="ALDH"/>
    <property type="match status" value="1"/>
</dbReference>
<gene>
    <name evidence="7" type="ORF">HLB29_04145</name>
</gene>
<name>A0ABR6TKC6_9FIRM</name>
<dbReference type="InterPro" id="IPR029510">
    <property type="entry name" value="Ald_DH_CS_GLU"/>
</dbReference>
<reference evidence="7 8" key="1">
    <citation type="submission" date="2020-05" db="EMBL/GenBank/DDBJ databases">
        <title>Draft genome of xy-202 and genomic insight in genome of the genus Peptostreptococcus.</title>
        <authorList>
            <person name="Zhang Z."/>
        </authorList>
    </citation>
    <scope>NUCLEOTIDE SEQUENCE [LARGE SCALE GENOMIC DNA]</scope>
    <source>
        <strain evidence="7 8">DSM 27025</strain>
    </source>
</reference>
<feature type="domain" description="Aldehyde dehydrogenase" evidence="6">
    <location>
        <begin position="23"/>
        <end position="425"/>
    </location>
</feature>
<sequence length="454" mass="52459">MNISDLIKLQKEFFIKGDTLEYSFRLKNLVSLRNEILKREKDIEEALYKDLRKSSFESYMTEIGLVLEEINYHIKNLKKWMKKKKVRTSISQFPARSYIYHEPLGICLIMAPWNYPINLVFMPLIGAISGGNTAVIKPSAYAPNCSNIVREIIESIFCKEYVAVIEGGRKENEKLLEEKFDFIFFTGSISVGKLVMEKASKNLTPIILELGGKSPTIIEKTADLKLAAKRIAFGKILNAGQTCVAPDYVLIDKSICQLFTKYYVEYIKEFFENDDYKNFPKIINKKHFNRIIKLIDSEKVVFGGEYSEENLIIYPTIIHENDFNSRIMNEEIFGPILPIIEYEDIEECIEYINSKPRPLALYLFTNSSEIEEKIIKRCSYGGGCINDTLVHITNNKMGFGGIGESGIGQYHGEKSFEAFTHPKAIMKKFNWLDLPMRYHPYNEKKSKLVRFFIK</sequence>
<feature type="active site" evidence="4">
    <location>
        <position position="209"/>
    </location>
</feature>
<dbReference type="InterPro" id="IPR012394">
    <property type="entry name" value="Aldehyde_DH_NAD(P)"/>
</dbReference>
<proteinExistence type="inferred from homology"/>
<dbReference type="CDD" id="cd07136">
    <property type="entry name" value="ALDH_YwdH-P39616"/>
    <property type="match status" value="1"/>
</dbReference>
<dbReference type="InterPro" id="IPR016163">
    <property type="entry name" value="Ald_DH_C"/>
</dbReference>
<accession>A0ABR6TKC6</accession>
<dbReference type="EMBL" id="JABGBW010000002">
    <property type="protein sequence ID" value="MBC2575871.1"/>
    <property type="molecule type" value="Genomic_DNA"/>
</dbReference>
<dbReference type="Pfam" id="PF00171">
    <property type="entry name" value="Aldedh"/>
    <property type="match status" value="1"/>
</dbReference>
<keyword evidence="2 3" id="KW-0560">Oxidoreductase</keyword>
<dbReference type="SUPFAM" id="SSF53720">
    <property type="entry name" value="ALDH-like"/>
    <property type="match status" value="1"/>
</dbReference>
<organism evidence="7 8">
    <name type="scientific">Peptostreptococcus canis</name>
    <dbReference type="NCBI Taxonomy" id="1159213"/>
    <lineage>
        <taxon>Bacteria</taxon>
        <taxon>Bacillati</taxon>
        <taxon>Bacillota</taxon>
        <taxon>Clostridia</taxon>
        <taxon>Peptostreptococcales</taxon>
        <taxon>Peptostreptococcaceae</taxon>
        <taxon>Peptostreptococcus</taxon>
    </lineage>
</organism>
<evidence type="ECO:0000256" key="5">
    <source>
        <dbReference type="RuleBase" id="RU003345"/>
    </source>
</evidence>
<dbReference type="InterPro" id="IPR015590">
    <property type="entry name" value="Aldehyde_DH_dom"/>
</dbReference>
<protein>
    <recommendedName>
        <fullName evidence="3">Aldehyde dehydrogenase</fullName>
    </recommendedName>
</protein>
<evidence type="ECO:0000256" key="2">
    <source>
        <dbReference type="ARBA" id="ARBA00023002"/>
    </source>
</evidence>
<dbReference type="PANTHER" id="PTHR43570">
    <property type="entry name" value="ALDEHYDE DEHYDROGENASE"/>
    <property type="match status" value="1"/>
</dbReference>
<dbReference type="Gene3D" id="3.40.605.10">
    <property type="entry name" value="Aldehyde Dehydrogenase, Chain A, domain 1"/>
    <property type="match status" value="1"/>
</dbReference>
<evidence type="ECO:0000256" key="3">
    <source>
        <dbReference type="PIRNR" id="PIRNR036492"/>
    </source>
</evidence>
<evidence type="ECO:0000256" key="4">
    <source>
        <dbReference type="PROSITE-ProRule" id="PRU10007"/>
    </source>
</evidence>
<keyword evidence="8" id="KW-1185">Reference proteome</keyword>
<dbReference type="InterPro" id="IPR016162">
    <property type="entry name" value="Ald_DH_N"/>
</dbReference>
<dbReference type="PROSITE" id="PS00687">
    <property type="entry name" value="ALDEHYDE_DEHYDR_GLU"/>
    <property type="match status" value="1"/>
</dbReference>
<dbReference type="Gene3D" id="3.40.309.10">
    <property type="entry name" value="Aldehyde Dehydrogenase, Chain A, domain 2"/>
    <property type="match status" value="1"/>
</dbReference>
<dbReference type="Proteomes" id="UP000713904">
    <property type="component" value="Unassembled WGS sequence"/>
</dbReference>
<evidence type="ECO:0000313" key="7">
    <source>
        <dbReference type="EMBL" id="MBC2575871.1"/>
    </source>
</evidence>
<evidence type="ECO:0000259" key="6">
    <source>
        <dbReference type="Pfam" id="PF00171"/>
    </source>
</evidence>
<comment type="caution">
    <text evidence="7">The sequence shown here is derived from an EMBL/GenBank/DDBJ whole genome shotgun (WGS) entry which is preliminary data.</text>
</comment>
<evidence type="ECO:0000313" key="8">
    <source>
        <dbReference type="Proteomes" id="UP000713904"/>
    </source>
</evidence>
<dbReference type="PANTHER" id="PTHR43570:SF16">
    <property type="entry name" value="ALDEHYDE DEHYDROGENASE TYPE III, ISOFORM Q"/>
    <property type="match status" value="1"/>
</dbReference>
<dbReference type="InterPro" id="IPR016161">
    <property type="entry name" value="Ald_DH/histidinol_DH"/>
</dbReference>